<protein>
    <submittedName>
        <fullName evidence="9">Multidrug resistance protein B</fullName>
    </submittedName>
</protein>
<reference evidence="9 10" key="1">
    <citation type="journal article" date="2014" name="Genome Announc.">
        <title>Draft Genome Sequence of the Boron-Tolerant and Moderately Halotolerant Bacterium Gracilibacillus boraciitolerans JCM 21714T.</title>
        <authorList>
            <person name="Ahmed I."/>
            <person name="Oshima K."/>
            <person name="Suda W."/>
            <person name="Kitamura K."/>
            <person name="Iida T."/>
            <person name="Ohmori Y."/>
            <person name="Fujiwara T."/>
            <person name="Hattori M."/>
            <person name="Ohkuma M."/>
        </authorList>
    </citation>
    <scope>NUCLEOTIDE SEQUENCE [LARGE SCALE GENOMIC DNA]</scope>
    <source>
        <strain evidence="9 10">JCM 21714</strain>
    </source>
</reference>
<keyword evidence="2" id="KW-0813">Transport</keyword>
<dbReference type="eggNOG" id="COG2814">
    <property type="taxonomic scope" value="Bacteria"/>
</dbReference>
<dbReference type="InterPro" id="IPR020846">
    <property type="entry name" value="MFS_dom"/>
</dbReference>
<feature type="transmembrane region" description="Helical" evidence="7">
    <location>
        <begin position="228"/>
        <end position="249"/>
    </location>
</feature>
<feature type="transmembrane region" description="Helical" evidence="7">
    <location>
        <begin position="261"/>
        <end position="280"/>
    </location>
</feature>
<dbReference type="GO" id="GO:0005886">
    <property type="term" value="C:plasma membrane"/>
    <property type="evidence" value="ECO:0007669"/>
    <property type="project" value="UniProtKB-SubCell"/>
</dbReference>
<dbReference type="Pfam" id="PF07690">
    <property type="entry name" value="MFS_1"/>
    <property type="match status" value="1"/>
</dbReference>
<evidence type="ECO:0000256" key="1">
    <source>
        <dbReference type="ARBA" id="ARBA00004651"/>
    </source>
</evidence>
<feature type="transmembrane region" description="Helical" evidence="7">
    <location>
        <begin position="198"/>
        <end position="216"/>
    </location>
</feature>
<feature type="transmembrane region" description="Helical" evidence="7">
    <location>
        <begin position="68"/>
        <end position="85"/>
    </location>
</feature>
<comment type="caution">
    <text evidence="9">The sequence shown here is derived from an EMBL/GenBank/DDBJ whole genome shotgun (WGS) entry which is preliminary data.</text>
</comment>
<keyword evidence="6 7" id="KW-0472">Membrane</keyword>
<evidence type="ECO:0000256" key="7">
    <source>
        <dbReference type="SAM" id="Phobius"/>
    </source>
</evidence>
<dbReference type="AlphaFoldDB" id="W4VMH1"/>
<dbReference type="PANTHER" id="PTHR43124">
    <property type="entry name" value="PURINE EFFLUX PUMP PBUE"/>
    <property type="match status" value="1"/>
</dbReference>
<gene>
    <name evidence="9" type="ORF">JCM21714_3027</name>
</gene>
<feature type="transmembrane region" description="Helical" evidence="7">
    <location>
        <begin position="286"/>
        <end position="306"/>
    </location>
</feature>
<dbReference type="STRING" id="1298598.JCM21714_3027"/>
<keyword evidence="4 7" id="KW-0812">Transmembrane</keyword>
<dbReference type="InterPro" id="IPR050189">
    <property type="entry name" value="MFS_Efflux_Transporters"/>
</dbReference>
<feature type="transmembrane region" description="Helical" evidence="7">
    <location>
        <begin position="127"/>
        <end position="152"/>
    </location>
</feature>
<feature type="transmembrane region" description="Helical" evidence="7">
    <location>
        <begin position="37"/>
        <end position="61"/>
    </location>
</feature>
<dbReference type="PROSITE" id="PS50850">
    <property type="entry name" value="MFS"/>
    <property type="match status" value="1"/>
</dbReference>
<dbReference type="Gene3D" id="1.20.1250.20">
    <property type="entry name" value="MFS general substrate transporter like domains"/>
    <property type="match status" value="1"/>
</dbReference>
<evidence type="ECO:0000259" key="8">
    <source>
        <dbReference type="PROSITE" id="PS50850"/>
    </source>
</evidence>
<proteinExistence type="predicted"/>
<feature type="transmembrane region" description="Helical" evidence="7">
    <location>
        <begin position="91"/>
        <end position="115"/>
    </location>
</feature>
<accession>W4VMH1</accession>
<dbReference type="InterPro" id="IPR036259">
    <property type="entry name" value="MFS_trans_sf"/>
</dbReference>
<dbReference type="InterPro" id="IPR011701">
    <property type="entry name" value="MFS"/>
</dbReference>
<dbReference type="RefSeq" id="WP_035724399.1">
    <property type="nucleotide sequence ID" value="NZ_BAVS01000017.1"/>
</dbReference>
<feature type="transmembrane region" description="Helical" evidence="7">
    <location>
        <begin position="158"/>
        <end position="177"/>
    </location>
</feature>
<dbReference type="PANTHER" id="PTHR43124:SF3">
    <property type="entry name" value="CHLORAMPHENICOL EFFLUX PUMP RV0191"/>
    <property type="match status" value="1"/>
</dbReference>
<evidence type="ECO:0000256" key="3">
    <source>
        <dbReference type="ARBA" id="ARBA00022475"/>
    </source>
</evidence>
<dbReference type="Proteomes" id="UP000019102">
    <property type="component" value="Unassembled WGS sequence"/>
</dbReference>
<keyword evidence="10" id="KW-1185">Reference proteome</keyword>
<organism evidence="9 10">
    <name type="scientific">Gracilibacillus boraciitolerans JCM 21714</name>
    <dbReference type="NCBI Taxonomy" id="1298598"/>
    <lineage>
        <taxon>Bacteria</taxon>
        <taxon>Bacillati</taxon>
        <taxon>Bacillota</taxon>
        <taxon>Bacilli</taxon>
        <taxon>Bacillales</taxon>
        <taxon>Bacillaceae</taxon>
        <taxon>Gracilibacillus</taxon>
    </lineage>
</organism>
<dbReference type="GO" id="GO:0022857">
    <property type="term" value="F:transmembrane transporter activity"/>
    <property type="evidence" value="ECO:0007669"/>
    <property type="project" value="InterPro"/>
</dbReference>
<dbReference type="OrthoDB" id="5506409at2"/>
<evidence type="ECO:0000256" key="2">
    <source>
        <dbReference type="ARBA" id="ARBA00022448"/>
    </source>
</evidence>
<keyword evidence="5 7" id="KW-1133">Transmembrane helix</keyword>
<evidence type="ECO:0000256" key="5">
    <source>
        <dbReference type="ARBA" id="ARBA00022989"/>
    </source>
</evidence>
<dbReference type="EMBL" id="BAVS01000017">
    <property type="protein sequence ID" value="GAE93909.1"/>
    <property type="molecule type" value="Genomic_DNA"/>
</dbReference>
<evidence type="ECO:0000313" key="9">
    <source>
        <dbReference type="EMBL" id="GAE93909.1"/>
    </source>
</evidence>
<evidence type="ECO:0000313" key="10">
    <source>
        <dbReference type="Proteomes" id="UP000019102"/>
    </source>
</evidence>
<comment type="subcellular location">
    <subcellularLocation>
        <location evidence="1">Cell membrane</location>
        <topology evidence="1">Multi-pass membrane protein</topology>
    </subcellularLocation>
</comment>
<evidence type="ECO:0000256" key="6">
    <source>
        <dbReference type="ARBA" id="ARBA00023136"/>
    </source>
</evidence>
<name>W4VMH1_9BACI</name>
<dbReference type="CDD" id="cd17473">
    <property type="entry name" value="MFS_arabinose_efflux_permease_like"/>
    <property type="match status" value="1"/>
</dbReference>
<evidence type="ECO:0000256" key="4">
    <source>
        <dbReference type="ARBA" id="ARBA00022692"/>
    </source>
</evidence>
<sequence length="323" mass="34255">MLKYAILSVSLITVMAGAIIAPAIGSIAVAFPDASGFQINLLTSLHAAFMIPFAFVSGFLCRYFSKKAILLFSLVLYLVAGVGGGFAPNMFILLCTRALLGISVGLMMPLSTTLVSDNYDGEKRTGMMGMVSAATNLGAIIAIMIAGVLATISWNATFYVYGIGAIVMIFVVAYLPRKAPVRSKTKSGKQAAIPKAKLATYAIMMFLLFVVFYSIPSNMALYLQENDITNTILTGIIIAACSLGGFLGGMTLARFQRKLKIAYVPVQVMLMGIGFAMIVFTPSMILVGMGVFILGFGYGSLVPVIFDGVSNLASGAQAMIAWQ</sequence>
<feature type="domain" description="Major facilitator superfamily (MFS) profile" evidence="8">
    <location>
        <begin position="1"/>
        <end position="323"/>
    </location>
</feature>
<dbReference type="SUPFAM" id="SSF103473">
    <property type="entry name" value="MFS general substrate transporter"/>
    <property type="match status" value="1"/>
</dbReference>
<keyword evidence="3" id="KW-1003">Cell membrane</keyword>
<feature type="transmembrane region" description="Helical" evidence="7">
    <location>
        <begin position="7"/>
        <end position="31"/>
    </location>
</feature>